<dbReference type="OrthoDB" id="6746271at2759"/>
<gene>
    <name evidence="2" type="ORF">ILUMI_21978</name>
</gene>
<feature type="signal peptide" evidence="1">
    <location>
        <begin position="1"/>
        <end position="16"/>
    </location>
</feature>
<evidence type="ECO:0000313" key="2">
    <source>
        <dbReference type="EMBL" id="KAF2884196.1"/>
    </source>
</evidence>
<dbReference type="AlphaFoldDB" id="A0A8K0CEP2"/>
<feature type="chain" id="PRO_5035466283" evidence="1">
    <location>
        <begin position="17"/>
        <end position="147"/>
    </location>
</feature>
<dbReference type="EMBL" id="VTPC01090216">
    <property type="protein sequence ID" value="KAF2884196.1"/>
    <property type="molecule type" value="Genomic_DNA"/>
</dbReference>
<dbReference type="Proteomes" id="UP000801492">
    <property type="component" value="Unassembled WGS sequence"/>
</dbReference>
<organism evidence="2 3">
    <name type="scientific">Ignelater luminosus</name>
    <name type="common">Cucubano</name>
    <name type="synonym">Pyrophorus luminosus</name>
    <dbReference type="NCBI Taxonomy" id="2038154"/>
    <lineage>
        <taxon>Eukaryota</taxon>
        <taxon>Metazoa</taxon>
        <taxon>Ecdysozoa</taxon>
        <taxon>Arthropoda</taxon>
        <taxon>Hexapoda</taxon>
        <taxon>Insecta</taxon>
        <taxon>Pterygota</taxon>
        <taxon>Neoptera</taxon>
        <taxon>Endopterygota</taxon>
        <taxon>Coleoptera</taxon>
        <taxon>Polyphaga</taxon>
        <taxon>Elateriformia</taxon>
        <taxon>Elateroidea</taxon>
        <taxon>Elateridae</taxon>
        <taxon>Agrypninae</taxon>
        <taxon>Pyrophorini</taxon>
        <taxon>Ignelater</taxon>
    </lineage>
</organism>
<comment type="caution">
    <text evidence="2">The sequence shown here is derived from an EMBL/GenBank/DDBJ whole genome shotgun (WGS) entry which is preliminary data.</text>
</comment>
<accession>A0A8K0CEP2</accession>
<evidence type="ECO:0000313" key="3">
    <source>
        <dbReference type="Proteomes" id="UP000801492"/>
    </source>
</evidence>
<name>A0A8K0CEP2_IGNLU</name>
<evidence type="ECO:0000256" key="1">
    <source>
        <dbReference type="SAM" id="SignalP"/>
    </source>
</evidence>
<sequence>MKTIIALLSIFAISQAASIIPVDTSVVNVKTEHSGQDYSYSIHENRGYAINPAGTIHPGLPIIKTIPSTSSIIHLPEHAVRGENHHPEQKEVKTQVVTKTLPGHVASEHEISVAGIPKTYLGYVPISYQYEIPYGYSYPYNLLYRIA</sequence>
<protein>
    <submittedName>
        <fullName evidence="2">Uncharacterized protein</fullName>
    </submittedName>
</protein>
<proteinExistence type="predicted"/>
<reference evidence="2" key="1">
    <citation type="submission" date="2019-08" db="EMBL/GenBank/DDBJ databases">
        <title>The genome of the North American firefly Photinus pyralis.</title>
        <authorList>
            <consortium name="Photinus pyralis genome working group"/>
            <person name="Fallon T.R."/>
            <person name="Sander Lower S.E."/>
            <person name="Weng J.-K."/>
        </authorList>
    </citation>
    <scope>NUCLEOTIDE SEQUENCE</scope>
    <source>
        <strain evidence="2">TRF0915ILg1</strain>
        <tissue evidence="2">Whole body</tissue>
    </source>
</reference>
<keyword evidence="3" id="KW-1185">Reference proteome</keyword>
<keyword evidence="1" id="KW-0732">Signal</keyword>